<feature type="domain" description="Potassium channel" evidence="2">
    <location>
        <begin position="276"/>
        <end position="354"/>
    </location>
</feature>
<dbReference type="Gene3D" id="1.10.287.70">
    <property type="match status" value="1"/>
</dbReference>
<dbReference type="InterPro" id="IPR015449">
    <property type="entry name" value="K_chnl_Ca-activ_SK"/>
</dbReference>
<sequence length="403" mass="46513">MTLCKYSSSRITEQEKENVLKDPGFQKKSKIIKIMSEVFDKKKQASIKKQNSQVKEQKQNQNENIDKPLIKKVFEDSNLTNLQFSRIKIFEYSSSTLATMGVLLSAISFELETNQSHENISKPILWVIFISCILNALTTVVRYQSILDYQKSRKEVSQRSTLLNTGQIYHLILEFILVIIHPSPFLIGQKFTFVNSWAGPITQQQVHYFYNEILSLLGICKLFIVVRTLLLSTKWFSNSSNRVCNMYGKKPNVLFVFKALMQSNPYLCLFFVYSITLIFFGFALKISEAPLYRTGQVGFKSYANSFWTIIVTMTTIGYGDFYPYTILGRIIIFIVCLIGSLITSLMIVSLTQTLETTNYENRAICVLDKLEARERKRKFAAQCITQKIIVGLKNNQRKKKQDY</sequence>
<dbReference type="EMBL" id="LDAU01000135">
    <property type="protein sequence ID" value="KRX03311.1"/>
    <property type="molecule type" value="Genomic_DNA"/>
</dbReference>
<keyword evidence="4" id="KW-1185">Reference proteome</keyword>
<dbReference type="AlphaFoldDB" id="A0A0V0QLW6"/>
<feature type="transmembrane region" description="Helical" evidence="1">
    <location>
        <begin position="208"/>
        <end position="230"/>
    </location>
</feature>
<keyword evidence="1" id="KW-0472">Membrane</keyword>
<reference evidence="3 4" key="1">
    <citation type="journal article" date="2015" name="Sci. Rep.">
        <title>Genome of the facultative scuticociliatosis pathogen Pseudocohnilembus persalinus provides insight into its virulence through horizontal gene transfer.</title>
        <authorList>
            <person name="Xiong J."/>
            <person name="Wang G."/>
            <person name="Cheng J."/>
            <person name="Tian M."/>
            <person name="Pan X."/>
            <person name="Warren A."/>
            <person name="Jiang C."/>
            <person name="Yuan D."/>
            <person name="Miao W."/>
        </authorList>
    </citation>
    <scope>NUCLEOTIDE SEQUENCE [LARGE SCALE GENOMIC DNA]</scope>
    <source>
        <strain evidence="3">36N120E</strain>
    </source>
</reference>
<dbReference type="Pfam" id="PF07885">
    <property type="entry name" value="Ion_trans_2"/>
    <property type="match status" value="1"/>
</dbReference>
<protein>
    <recommendedName>
        <fullName evidence="2">Potassium channel domain-containing protein</fullName>
    </recommendedName>
</protein>
<dbReference type="Proteomes" id="UP000054937">
    <property type="component" value="Unassembled WGS sequence"/>
</dbReference>
<evidence type="ECO:0000259" key="2">
    <source>
        <dbReference type="Pfam" id="PF07885"/>
    </source>
</evidence>
<dbReference type="InParanoid" id="A0A0V0QLW6"/>
<feature type="transmembrane region" description="Helical" evidence="1">
    <location>
        <begin position="330"/>
        <end position="350"/>
    </location>
</feature>
<organism evidence="3 4">
    <name type="scientific">Pseudocohnilembus persalinus</name>
    <name type="common">Ciliate</name>
    <dbReference type="NCBI Taxonomy" id="266149"/>
    <lineage>
        <taxon>Eukaryota</taxon>
        <taxon>Sar</taxon>
        <taxon>Alveolata</taxon>
        <taxon>Ciliophora</taxon>
        <taxon>Intramacronucleata</taxon>
        <taxon>Oligohymenophorea</taxon>
        <taxon>Scuticociliatia</taxon>
        <taxon>Philasterida</taxon>
        <taxon>Pseudocohnilembidae</taxon>
        <taxon>Pseudocohnilembus</taxon>
    </lineage>
</organism>
<feature type="transmembrane region" description="Helical" evidence="1">
    <location>
        <begin position="124"/>
        <end position="147"/>
    </location>
</feature>
<evidence type="ECO:0000313" key="4">
    <source>
        <dbReference type="Proteomes" id="UP000054937"/>
    </source>
</evidence>
<dbReference type="GO" id="GO:0016020">
    <property type="term" value="C:membrane"/>
    <property type="evidence" value="ECO:0007669"/>
    <property type="project" value="InterPro"/>
</dbReference>
<keyword evidence="1" id="KW-0812">Transmembrane</keyword>
<dbReference type="PRINTS" id="PR00169">
    <property type="entry name" value="KCHANNEL"/>
</dbReference>
<dbReference type="InterPro" id="IPR013099">
    <property type="entry name" value="K_chnl_dom"/>
</dbReference>
<gene>
    <name evidence="3" type="ORF">PPERSA_05669</name>
</gene>
<dbReference type="GO" id="GO:0016286">
    <property type="term" value="F:small conductance calcium-activated potassium channel activity"/>
    <property type="evidence" value="ECO:0007669"/>
    <property type="project" value="InterPro"/>
</dbReference>
<name>A0A0V0QLW6_PSEPJ</name>
<evidence type="ECO:0000313" key="3">
    <source>
        <dbReference type="EMBL" id="KRX03311.1"/>
    </source>
</evidence>
<evidence type="ECO:0000256" key="1">
    <source>
        <dbReference type="SAM" id="Phobius"/>
    </source>
</evidence>
<dbReference type="OrthoDB" id="312411at2759"/>
<accession>A0A0V0QLW6</accession>
<dbReference type="PANTHER" id="PTHR10153">
    <property type="entry name" value="SMALL CONDUCTANCE CALCIUM-ACTIVATED POTASSIUM CHANNEL"/>
    <property type="match status" value="1"/>
</dbReference>
<proteinExistence type="predicted"/>
<dbReference type="SUPFAM" id="SSF81324">
    <property type="entry name" value="Voltage-gated potassium channels"/>
    <property type="match status" value="1"/>
</dbReference>
<keyword evidence="1" id="KW-1133">Transmembrane helix</keyword>
<feature type="transmembrane region" description="Helical" evidence="1">
    <location>
        <begin position="168"/>
        <end position="188"/>
    </location>
</feature>
<comment type="caution">
    <text evidence="3">The sequence shown here is derived from an EMBL/GenBank/DDBJ whole genome shotgun (WGS) entry which is preliminary data.</text>
</comment>
<feature type="transmembrane region" description="Helical" evidence="1">
    <location>
        <begin position="266"/>
        <end position="286"/>
    </location>
</feature>